<reference evidence="2 3" key="1">
    <citation type="submission" date="2014-10" db="EMBL/GenBank/DDBJ databases">
        <title>Draft genome of the hookworm Ancylostoma caninum.</title>
        <authorList>
            <person name="Mitreva M."/>
        </authorList>
    </citation>
    <scope>NUCLEOTIDE SEQUENCE [LARGE SCALE GENOMIC DNA]</scope>
    <source>
        <strain evidence="2 3">Baltimore</strain>
    </source>
</reference>
<proteinExistence type="predicted"/>
<feature type="region of interest" description="Disordered" evidence="1">
    <location>
        <begin position="1"/>
        <end position="29"/>
    </location>
</feature>
<protein>
    <submittedName>
        <fullName evidence="2">Uncharacterized protein</fullName>
    </submittedName>
</protein>
<organism evidence="2 3">
    <name type="scientific">Ancylostoma caninum</name>
    <name type="common">Dog hookworm</name>
    <dbReference type="NCBI Taxonomy" id="29170"/>
    <lineage>
        <taxon>Eukaryota</taxon>
        <taxon>Metazoa</taxon>
        <taxon>Ecdysozoa</taxon>
        <taxon>Nematoda</taxon>
        <taxon>Chromadorea</taxon>
        <taxon>Rhabditida</taxon>
        <taxon>Rhabditina</taxon>
        <taxon>Rhabditomorpha</taxon>
        <taxon>Strongyloidea</taxon>
        <taxon>Ancylostomatidae</taxon>
        <taxon>Ancylostomatinae</taxon>
        <taxon>Ancylostoma</taxon>
    </lineage>
</organism>
<dbReference type="Proteomes" id="UP000252519">
    <property type="component" value="Unassembled WGS sequence"/>
</dbReference>
<sequence>MDRTVCGVRSSPRKNVREPSPYLLSPVKSSPAVSRVSGSRRALTLLKEVQSTSSPSSFLSTTKTQPLGSPIKRVGAFSGFSSLFDTPEKGQSAAWGEISPQKACIPPATSGTPIRFPRKPLVHKEVLVKNVECLLLPTPEKRNREVEMKPFEPEEVLSKKSGAGRSKNGVAVAFDPKTGKVLKRAFKRTTPGVAKKKKVEGNFVRINMKKKSFSRGKVSAEQKRKMRRKQNWKRRMAGGGG</sequence>
<gene>
    <name evidence="2" type="ORF">ANCCAN_06469</name>
</gene>
<dbReference type="AlphaFoldDB" id="A0A368GV04"/>
<evidence type="ECO:0000313" key="3">
    <source>
        <dbReference type="Proteomes" id="UP000252519"/>
    </source>
</evidence>
<keyword evidence="3" id="KW-1185">Reference proteome</keyword>
<feature type="compositionally biased region" description="Basic residues" evidence="1">
    <location>
        <begin position="224"/>
        <end position="241"/>
    </location>
</feature>
<dbReference type="STRING" id="29170.A0A368GV04"/>
<accession>A0A368GV04</accession>
<dbReference type="OrthoDB" id="5844501at2759"/>
<evidence type="ECO:0000256" key="1">
    <source>
        <dbReference type="SAM" id="MobiDB-lite"/>
    </source>
</evidence>
<comment type="caution">
    <text evidence="2">The sequence shown here is derived from an EMBL/GenBank/DDBJ whole genome shotgun (WGS) entry which is preliminary data.</text>
</comment>
<dbReference type="EMBL" id="JOJR01000062">
    <property type="protein sequence ID" value="RCN47438.1"/>
    <property type="molecule type" value="Genomic_DNA"/>
</dbReference>
<evidence type="ECO:0000313" key="2">
    <source>
        <dbReference type="EMBL" id="RCN47438.1"/>
    </source>
</evidence>
<name>A0A368GV04_ANCCA</name>
<feature type="region of interest" description="Disordered" evidence="1">
    <location>
        <begin position="210"/>
        <end position="241"/>
    </location>
</feature>